<keyword evidence="2" id="KW-1133">Transmembrane helix</keyword>
<evidence type="ECO:0000256" key="1">
    <source>
        <dbReference type="SAM" id="MobiDB-lite"/>
    </source>
</evidence>
<feature type="transmembrane region" description="Helical" evidence="2">
    <location>
        <begin position="57"/>
        <end position="80"/>
    </location>
</feature>
<dbReference type="Proteomes" id="UP001396334">
    <property type="component" value="Unassembled WGS sequence"/>
</dbReference>
<sequence length="98" mass="10597">MEGLQNLVSSFSKDPKSASPSFLRDLPYNLRGGGGAASSSSSDSSHVLVNRPPRGVVSLWTCSKLCGICFVGGIIVGYTLKRRVRLWASKLLKRLKDD</sequence>
<keyword evidence="4" id="KW-1185">Reference proteome</keyword>
<accession>A0ABR2U2F3</accession>
<keyword evidence="2" id="KW-0472">Membrane</keyword>
<organism evidence="3 4">
    <name type="scientific">Hibiscus sabdariffa</name>
    <name type="common">roselle</name>
    <dbReference type="NCBI Taxonomy" id="183260"/>
    <lineage>
        <taxon>Eukaryota</taxon>
        <taxon>Viridiplantae</taxon>
        <taxon>Streptophyta</taxon>
        <taxon>Embryophyta</taxon>
        <taxon>Tracheophyta</taxon>
        <taxon>Spermatophyta</taxon>
        <taxon>Magnoliopsida</taxon>
        <taxon>eudicotyledons</taxon>
        <taxon>Gunneridae</taxon>
        <taxon>Pentapetalae</taxon>
        <taxon>rosids</taxon>
        <taxon>malvids</taxon>
        <taxon>Malvales</taxon>
        <taxon>Malvaceae</taxon>
        <taxon>Malvoideae</taxon>
        <taxon>Hibiscus</taxon>
    </lineage>
</organism>
<feature type="compositionally biased region" description="Polar residues" evidence="1">
    <location>
        <begin position="1"/>
        <end position="12"/>
    </location>
</feature>
<feature type="region of interest" description="Disordered" evidence="1">
    <location>
        <begin position="1"/>
        <end position="25"/>
    </location>
</feature>
<gene>
    <name evidence="3" type="ORF">V6N11_072230</name>
</gene>
<keyword evidence="2" id="KW-0812">Transmembrane</keyword>
<dbReference type="EMBL" id="JBBPBN010000003">
    <property type="protein sequence ID" value="KAK9043906.1"/>
    <property type="molecule type" value="Genomic_DNA"/>
</dbReference>
<name>A0ABR2U2F3_9ROSI</name>
<proteinExistence type="predicted"/>
<evidence type="ECO:0008006" key="5">
    <source>
        <dbReference type="Google" id="ProtNLM"/>
    </source>
</evidence>
<comment type="caution">
    <text evidence="3">The sequence shown here is derived from an EMBL/GenBank/DDBJ whole genome shotgun (WGS) entry which is preliminary data.</text>
</comment>
<reference evidence="3 4" key="1">
    <citation type="journal article" date="2024" name="G3 (Bethesda)">
        <title>Genome assembly of Hibiscus sabdariffa L. provides insights into metabolisms of medicinal natural products.</title>
        <authorList>
            <person name="Kim T."/>
        </authorList>
    </citation>
    <scope>NUCLEOTIDE SEQUENCE [LARGE SCALE GENOMIC DNA]</scope>
    <source>
        <strain evidence="3">TK-2024</strain>
        <tissue evidence="3">Old leaves</tissue>
    </source>
</reference>
<evidence type="ECO:0000313" key="3">
    <source>
        <dbReference type="EMBL" id="KAK9043906.1"/>
    </source>
</evidence>
<evidence type="ECO:0000313" key="4">
    <source>
        <dbReference type="Proteomes" id="UP001396334"/>
    </source>
</evidence>
<protein>
    <recommendedName>
        <fullName evidence="5">Transmembrane protein</fullName>
    </recommendedName>
</protein>
<evidence type="ECO:0000256" key="2">
    <source>
        <dbReference type="SAM" id="Phobius"/>
    </source>
</evidence>